<dbReference type="Gene3D" id="3.30.710.10">
    <property type="entry name" value="Potassium Channel Kv1.1, Chain A"/>
    <property type="match status" value="1"/>
</dbReference>
<dbReference type="InterPro" id="IPR002083">
    <property type="entry name" value="MATH/TRAF_dom"/>
</dbReference>
<gene>
    <name evidence="4" type="ORF">URODEC1_LOCUS67324</name>
</gene>
<dbReference type="SUPFAM" id="SSF54695">
    <property type="entry name" value="POZ domain"/>
    <property type="match status" value="1"/>
</dbReference>
<dbReference type="InterPro" id="IPR011333">
    <property type="entry name" value="SKP1/BTB/POZ_sf"/>
</dbReference>
<sequence>MAKFRFIEFTLQYSKTKGKDDYAIGEAVIADDPVFAGGRQWWVICHPRGINAELSDNGAYLSLCAMTRGPPKSQNVVKVIFDAVVVRSDGAPRPPSWQANRSPEQEVTCTPDGADPVVAGLYRFMRRSDLESSEYLVDGFVTFKCGVSVLHDGERLPVPSSDLGSHLGHLLDSGDCSDVSFSVAGETFRAHRAVLAARSPVFKALLLGPMADATMPTVTLHDIEPEAFRVLLRFVYTDALLMPVDNELEVEGSSLAAELLQHVLAAAEMYQLDRLKLVCAQKLWEVVSVDNVAAVLGCAEMHNCTELKKRCIDFLAVRENFKQSFPPSSINEIKARLIDEIRASVQSRR</sequence>
<evidence type="ECO:0000256" key="2">
    <source>
        <dbReference type="ARBA" id="ARBA00010846"/>
    </source>
</evidence>
<evidence type="ECO:0000256" key="1">
    <source>
        <dbReference type="ARBA" id="ARBA00004906"/>
    </source>
</evidence>
<organism evidence="4 5">
    <name type="scientific">Urochloa decumbens</name>
    <dbReference type="NCBI Taxonomy" id="240449"/>
    <lineage>
        <taxon>Eukaryota</taxon>
        <taxon>Viridiplantae</taxon>
        <taxon>Streptophyta</taxon>
        <taxon>Embryophyta</taxon>
        <taxon>Tracheophyta</taxon>
        <taxon>Spermatophyta</taxon>
        <taxon>Magnoliopsida</taxon>
        <taxon>Liliopsida</taxon>
        <taxon>Poales</taxon>
        <taxon>Poaceae</taxon>
        <taxon>PACMAD clade</taxon>
        <taxon>Panicoideae</taxon>
        <taxon>Panicodae</taxon>
        <taxon>Paniceae</taxon>
        <taxon>Melinidinae</taxon>
        <taxon>Urochloa</taxon>
    </lineage>
</organism>
<comment type="pathway">
    <text evidence="1">Protein modification; protein ubiquitination.</text>
</comment>
<protein>
    <recommendedName>
        <fullName evidence="3">BTB domain-containing protein</fullName>
    </recommendedName>
</protein>
<keyword evidence="5" id="KW-1185">Reference proteome</keyword>
<dbReference type="SUPFAM" id="SSF49599">
    <property type="entry name" value="TRAF domain-like"/>
    <property type="match status" value="1"/>
</dbReference>
<dbReference type="CDD" id="cd00121">
    <property type="entry name" value="MATH"/>
    <property type="match status" value="1"/>
</dbReference>
<evidence type="ECO:0000313" key="5">
    <source>
        <dbReference type="Proteomes" id="UP001497457"/>
    </source>
</evidence>
<dbReference type="AlphaFoldDB" id="A0ABC9BQZ8"/>
<dbReference type="InterPro" id="IPR045005">
    <property type="entry name" value="BPM1-6"/>
</dbReference>
<dbReference type="EMBL" id="OZ075137">
    <property type="protein sequence ID" value="CAL5005199.1"/>
    <property type="molecule type" value="Genomic_DNA"/>
</dbReference>
<dbReference type="Proteomes" id="UP001497457">
    <property type="component" value="Chromosome 27b"/>
</dbReference>
<dbReference type="InterPro" id="IPR008974">
    <property type="entry name" value="TRAF-like"/>
</dbReference>
<dbReference type="Gene3D" id="2.60.210.10">
    <property type="entry name" value="Apoptosis, Tumor Necrosis Factor Receptor Associated Protein 2, Chain A"/>
    <property type="match status" value="1"/>
</dbReference>
<evidence type="ECO:0000259" key="3">
    <source>
        <dbReference type="PROSITE" id="PS50097"/>
    </source>
</evidence>
<dbReference type="PANTHER" id="PTHR26379:SF446">
    <property type="entry name" value="BTB_POZ AND MATH DOMAIN-CONTAINING PROTEIN 1"/>
    <property type="match status" value="1"/>
</dbReference>
<proteinExistence type="inferred from homology"/>
<dbReference type="PANTHER" id="PTHR26379">
    <property type="entry name" value="BTB/POZ AND MATH DOMAIN-CONTAINING PROTEIN 1"/>
    <property type="match status" value="1"/>
</dbReference>
<dbReference type="SMART" id="SM00225">
    <property type="entry name" value="BTB"/>
    <property type="match status" value="1"/>
</dbReference>
<dbReference type="PROSITE" id="PS50097">
    <property type="entry name" value="BTB"/>
    <property type="match status" value="1"/>
</dbReference>
<accession>A0ABC9BQZ8</accession>
<comment type="similarity">
    <text evidence="2">Belongs to the Tdpoz family.</text>
</comment>
<feature type="domain" description="BTB" evidence="3">
    <location>
        <begin position="177"/>
        <end position="244"/>
    </location>
</feature>
<reference evidence="4 5" key="2">
    <citation type="submission" date="2024-10" db="EMBL/GenBank/DDBJ databases">
        <authorList>
            <person name="Ryan C."/>
        </authorList>
    </citation>
    <scope>NUCLEOTIDE SEQUENCE [LARGE SCALE GENOMIC DNA]</scope>
</reference>
<dbReference type="InterPro" id="IPR000210">
    <property type="entry name" value="BTB/POZ_dom"/>
</dbReference>
<evidence type="ECO:0000313" key="4">
    <source>
        <dbReference type="EMBL" id="CAL5005199.1"/>
    </source>
</evidence>
<dbReference type="Pfam" id="PF00651">
    <property type="entry name" value="BTB"/>
    <property type="match status" value="1"/>
</dbReference>
<name>A0ABC9BQZ8_9POAL</name>
<reference evidence="5" key="1">
    <citation type="submission" date="2024-06" db="EMBL/GenBank/DDBJ databases">
        <authorList>
            <person name="Ryan C."/>
        </authorList>
    </citation>
    <scope>NUCLEOTIDE SEQUENCE [LARGE SCALE GENOMIC DNA]</scope>
</reference>
<dbReference type="Pfam" id="PF24570">
    <property type="entry name" value="BACK_BPM_SPOP"/>
    <property type="match status" value="1"/>
</dbReference>
<dbReference type="InterPro" id="IPR056423">
    <property type="entry name" value="BACK_BPM_SPOP"/>
</dbReference>